<dbReference type="PROSITE" id="PS00061">
    <property type="entry name" value="ADH_SHORT"/>
    <property type="match status" value="1"/>
</dbReference>
<dbReference type="PRINTS" id="PR00081">
    <property type="entry name" value="GDHRDH"/>
</dbReference>
<dbReference type="PANTHER" id="PTHR43658:SF8">
    <property type="entry name" value="17-BETA-HYDROXYSTEROID DEHYDROGENASE 14-RELATED"/>
    <property type="match status" value="1"/>
</dbReference>
<dbReference type="InterPro" id="IPR002347">
    <property type="entry name" value="SDR_fam"/>
</dbReference>
<evidence type="ECO:0000313" key="6">
    <source>
        <dbReference type="Proteomes" id="UP001620234"/>
    </source>
</evidence>
<gene>
    <name evidence="5" type="ORF">ACI2I3_01475</name>
</gene>
<feature type="domain" description="Ketoreductase" evidence="4">
    <location>
        <begin position="6"/>
        <end position="196"/>
    </location>
</feature>
<dbReference type="Pfam" id="PF00106">
    <property type="entry name" value="adh_short"/>
    <property type="match status" value="1"/>
</dbReference>
<protein>
    <submittedName>
        <fullName evidence="5">SDR family NAD(P)-dependent oxidoreductase</fullName>
    </submittedName>
</protein>
<proteinExistence type="inferred from homology"/>
<keyword evidence="2" id="KW-0560">Oxidoreductase</keyword>
<dbReference type="InterPro" id="IPR057326">
    <property type="entry name" value="KR_dom"/>
</dbReference>
<dbReference type="PANTHER" id="PTHR43658">
    <property type="entry name" value="SHORT-CHAIN DEHYDROGENASE/REDUCTASE"/>
    <property type="match status" value="1"/>
</dbReference>
<dbReference type="PRINTS" id="PR00080">
    <property type="entry name" value="SDRFAMILY"/>
</dbReference>
<evidence type="ECO:0000259" key="4">
    <source>
        <dbReference type="SMART" id="SM00822"/>
    </source>
</evidence>
<evidence type="ECO:0000313" key="5">
    <source>
        <dbReference type="EMBL" id="MFK4000006.1"/>
    </source>
</evidence>
<comment type="similarity">
    <text evidence="1 3">Belongs to the short-chain dehydrogenases/reductases (SDR) family.</text>
</comment>
<name>A0ABW8L526_9GAMM</name>
<dbReference type="Gene3D" id="3.40.50.720">
    <property type="entry name" value="NAD(P)-binding Rossmann-like Domain"/>
    <property type="match status" value="1"/>
</dbReference>
<reference evidence="5 6" key="1">
    <citation type="submission" date="2024-11" db="EMBL/GenBank/DDBJ databases">
        <title>The Natural Products Discovery Center: Release of the First 8490 Sequenced Strains for Exploring Actinobacteria Biosynthetic Diversity.</title>
        <authorList>
            <person name="Kalkreuter E."/>
            <person name="Kautsar S.A."/>
            <person name="Yang D."/>
            <person name="Bader C.D."/>
            <person name="Teijaro C.N."/>
            <person name="Fluegel L."/>
            <person name="Davis C.M."/>
            <person name="Simpson J.R."/>
            <person name="Lauterbach L."/>
            <person name="Steele A.D."/>
            <person name="Gui C."/>
            <person name="Meng S."/>
            <person name="Li G."/>
            <person name="Viehrig K."/>
            <person name="Ye F."/>
            <person name="Su P."/>
            <person name="Kiefer A.F."/>
            <person name="Nichols A."/>
            <person name="Cepeda A.J."/>
            <person name="Yan W."/>
            <person name="Fan B."/>
            <person name="Jiang Y."/>
            <person name="Adhikari A."/>
            <person name="Zheng C.-J."/>
            <person name="Schuster L."/>
            <person name="Cowan T.M."/>
            <person name="Smanski M.J."/>
            <person name="Chevrette M.G."/>
            <person name="De Carvalho L.P.S."/>
            <person name="Shen B."/>
        </authorList>
    </citation>
    <scope>NUCLEOTIDE SEQUENCE [LARGE SCALE GENOMIC DNA]</scope>
    <source>
        <strain evidence="5 6">NPDC077433</strain>
    </source>
</reference>
<organism evidence="5 6">
    <name type="scientific">Psychrobacter namhaensis</name>
    <dbReference type="NCBI Taxonomy" id="292734"/>
    <lineage>
        <taxon>Bacteria</taxon>
        <taxon>Pseudomonadati</taxon>
        <taxon>Pseudomonadota</taxon>
        <taxon>Gammaproteobacteria</taxon>
        <taxon>Moraxellales</taxon>
        <taxon>Moraxellaceae</taxon>
        <taxon>Psychrobacter</taxon>
    </lineage>
</organism>
<dbReference type="SMART" id="SM00822">
    <property type="entry name" value="PKS_KR"/>
    <property type="match status" value="1"/>
</dbReference>
<evidence type="ECO:0000256" key="1">
    <source>
        <dbReference type="ARBA" id="ARBA00006484"/>
    </source>
</evidence>
<dbReference type="Proteomes" id="UP001620234">
    <property type="component" value="Unassembled WGS sequence"/>
</dbReference>
<evidence type="ECO:0000256" key="2">
    <source>
        <dbReference type="ARBA" id="ARBA00023002"/>
    </source>
</evidence>
<evidence type="ECO:0000256" key="3">
    <source>
        <dbReference type="RuleBase" id="RU000363"/>
    </source>
</evidence>
<keyword evidence="6" id="KW-1185">Reference proteome</keyword>
<accession>A0ABW8L526</accession>
<comment type="caution">
    <text evidence="5">The sequence shown here is derived from an EMBL/GenBank/DDBJ whole genome shotgun (WGS) entry which is preliminary data.</text>
</comment>
<dbReference type="InterPro" id="IPR020904">
    <property type="entry name" value="Sc_DH/Rdtase_CS"/>
</dbReference>
<sequence length="258" mass="26994">MNLTNKVVVISGGASGLGLATAQYMVRNKGAKVALLDMNQEAGEAAVADLGKDKAMFCRTDVTSEEDVDNAIAAIIDGFGAIHADINAAGIVAPAKILNREGKASALANFKAVINVNLIGLYTVMSKCAEKMALNEPDEKGERGVIVNVSSGAAWEGQIGQSAYGASKSGVNGLNIPAAREFGKLGIRVNSIAPGMFATPMVESLDAKVSEALIAMCEAPKRMGNMEEFASTCAFLIENSYMNGRYIRLDAATILQAR</sequence>
<dbReference type="RefSeq" id="WP_025650713.1">
    <property type="nucleotide sequence ID" value="NZ_JBJDPD010000001.1"/>
</dbReference>
<dbReference type="SUPFAM" id="SSF51735">
    <property type="entry name" value="NAD(P)-binding Rossmann-fold domains"/>
    <property type="match status" value="1"/>
</dbReference>
<dbReference type="EMBL" id="JBJDPD010000001">
    <property type="protein sequence ID" value="MFK4000006.1"/>
    <property type="molecule type" value="Genomic_DNA"/>
</dbReference>
<dbReference type="InterPro" id="IPR036291">
    <property type="entry name" value="NAD(P)-bd_dom_sf"/>
</dbReference>